<dbReference type="Proteomes" id="UP001143347">
    <property type="component" value="Unassembled WGS sequence"/>
</dbReference>
<gene>
    <name evidence="2" type="ORF">OSB52_10780</name>
</gene>
<evidence type="ECO:0000313" key="3">
    <source>
        <dbReference type="Proteomes" id="UP001143347"/>
    </source>
</evidence>
<feature type="signal peptide" evidence="1">
    <location>
        <begin position="1"/>
        <end position="40"/>
    </location>
</feature>
<evidence type="ECO:0000313" key="2">
    <source>
        <dbReference type="EMBL" id="MCX2964576.1"/>
    </source>
</evidence>
<reference evidence="2" key="1">
    <citation type="submission" date="2022-10" db="EMBL/GenBank/DDBJ databases">
        <title>WGS of marine actinomycetes from Thailand.</title>
        <authorList>
            <person name="Thawai C."/>
        </authorList>
    </citation>
    <scope>NUCLEOTIDE SEQUENCE</scope>
    <source>
        <strain evidence="2">SW21</strain>
    </source>
</reference>
<comment type="caution">
    <text evidence="2">The sequence shown here is derived from an EMBL/GenBank/DDBJ whole genome shotgun (WGS) entry which is preliminary data.</text>
</comment>
<sequence length="163" mass="16504">MTVIASRLVSRGTTARQSTLIAAAAAAGLTLSVGAGVADAAPTPLRVDQAPNVGITVDDNGISGGFAADLTAVAADGERTRLALRPFAEACADSLATARVAITWRNVNTNRTDDVTFPVCAAGKPSSGAVVSTGIGRISFTTTIIGRAEQAFTISPGTGWFIR</sequence>
<evidence type="ECO:0000256" key="1">
    <source>
        <dbReference type="SAM" id="SignalP"/>
    </source>
</evidence>
<dbReference type="EMBL" id="JAPKFM010000009">
    <property type="protein sequence ID" value="MCX2964576.1"/>
    <property type="molecule type" value="Genomic_DNA"/>
</dbReference>
<organism evidence="2 3">
    <name type="scientific">Gordonia aquimaris</name>
    <dbReference type="NCBI Taxonomy" id="2984863"/>
    <lineage>
        <taxon>Bacteria</taxon>
        <taxon>Bacillati</taxon>
        <taxon>Actinomycetota</taxon>
        <taxon>Actinomycetes</taxon>
        <taxon>Mycobacteriales</taxon>
        <taxon>Gordoniaceae</taxon>
        <taxon>Gordonia</taxon>
    </lineage>
</organism>
<dbReference type="AlphaFoldDB" id="A0A9X3D6C2"/>
<feature type="chain" id="PRO_5040963050" evidence="1">
    <location>
        <begin position="41"/>
        <end position="163"/>
    </location>
</feature>
<accession>A0A9X3D6C2</accession>
<proteinExistence type="predicted"/>
<protein>
    <submittedName>
        <fullName evidence="2">Uncharacterized protein</fullName>
    </submittedName>
</protein>
<name>A0A9X3D6C2_9ACTN</name>
<keyword evidence="3" id="KW-1185">Reference proteome</keyword>
<keyword evidence="1" id="KW-0732">Signal</keyword>
<dbReference type="RefSeq" id="WP_235723534.1">
    <property type="nucleotide sequence ID" value="NZ_JAPKFM010000009.1"/>
</dbReference>